<keyword evidence="7" id="KW-1185">Reference proteome</keyword>
<dbReference type="OrthoDB" id="5123754at2"/>
<gene>
    <name evidence="6" type="ORF">A7J15_06705</name>
</gene>
<sequence>MITRGLRSADLARVFAVVAFGTAFSSFAIQRLTGPATLHTMVAGLCALGLAILIARRRELSLLGLAPTLLVGFVLWALASVLWADDASDTLRSWLSLLAYAFLAVVIAHTRDALQTLRALGDVLRALLAVSLGAEILSGILIDMPIPVLRIAGDIALGGPIQGIFGTRNYLGFVTVIALLTFLVEWRTQSVSFGRSVVSITLAGLLAVFSASPTAFVVAMVSTVALFALALIRRVDAARRRDLQLGLGVAVALLTLAAYLLRSRIIDIVGAATDFSNRSRIWAELLVWIPRRWLQGWGWHGGWSNDTFPFNAINWQLRIDHLSALNAYLDVALQLGWVGLLLFGGMCAIALVRSWITASERRSSVYAWTPLLLVAILTESMFESFALGGAGWMLLALCLVRAGQARSWRARIGDAIDPAPTTHEALPHDPR</sequence>
<accession>A0A1B9NBT5</accession>
<comment type="caution">
    <text evidence="6">The sequence shown here is derived from an EMBL/GenBank/DDBJ whole genome shotgun (WGS) entry which is preliminary data.</text>
</comment>
<keyword evidence="4" id="KW-0472">Membrane</keyword>
<dbReference type="GO" id="GO:0016020">
    <property type="term" value="C:membrane"/>
    <property type="evidence" value="ECO:0007669"/>
    <property type="project" value="UniProtKB-SubCell"/>
</dbReference>
<evidence type="ECO:0000313" key="7">
    <source>
        <dbReference type="Proteomes" id="UP000093355"/>
    </source>
</evidence>
<reference evidence="6 7" key="1">
    <citation type="submission" date="2016-05" db="EMBL/GenBank/DDBJ databases">
        <authorList>
            <person name="Lavstsen T."/>
            <person name="Jespersen J.S."/>
        </authorList>
    </citation>
    <scope>NUCLEOTIDE SEQUENCE [LARGE SCALE GENOMIC DNA]</scope>
    <source>
        <strain evidence="6 7">YLB-01</strain>
    </source>
</reference>
<evidence type="ECO:0000256" key="4">
    <source>
        <dbReference type="ARBA" id="ARBA00023136"/>
    </source>
</evidence>
<dbReference type="EMBL" id="LXMD01000023">
    <property type="protein sequence ID" value="OCG73994.1"/>
    <property type="molecule type" value="Genomic_DNA"/>
</dbReference>
<evidence type="ECO:0000256" key="1">
    <source>
        <dbReference type="ARBA" id="ARBA00004141"/>
    </source>
</evidence>
<dbReference type="Proteomes" id="UP000093355">
    <property type="component" value="Unassembled WGS sequence"/>
</dbReference>
<keyword evidence="3" id="KW-1133">Transmembrane helix</keyword>
<dbReference type="Pfam" id="PF04932">
    <property type="entry name" value="Wzy_C"/>
    <property type="match status" value="1"/>
</dbReference>
<dbReference type="GO" id="GO:0016874">
    <property type="term" value="F:ligase activity"/>
    <property type="evidence" value="ECO:0007669"/>
    <property type="project" value="UniProtKB-KW"/>
</dbReference>
<dbReference type="PANTHER" id="PTHR37422">
    <property type="entry name" value="TEICHURONIC ACID BIOSYNTHESIS PROTEIN TUAE"/>
    <property type="match status" value="1"/>
</dbReference>
<keyword evidence="6" id="KW-0436">Ligase</keyword>
<organism evidence="6 7">
    <name type="scientific">Microbacterium sediminis</name>
    <dbReference type="NCBI Taxonomy" id="904291"/>
    <lineage>
        <taxon>Bacteria</taxon>
        <taxon>Bacillati</taxon>
        <taxon>Actinomycetota</taxon>
        <taxon>Actinomycetes</taxon>
        <taxon>Micrococcales</taxon>
        <taxon>Microbacteriaceae</taxon>
        <taxon>Microbacterium</taxon>
    </lineage>
</organism>
<evidence type="ECO:0000259" key="5">
    <source>
        <dbReference type="Pfam" id="PF04932"/>
    </source>
</evidence>
<evidence type="ECO:0000256" key="2">
    <source>
        <dbReference type="ARBA" id="ARBA00022692"/>
    </source>
</evidence>
<dbReference type="InterPro" id="IPR007016">
    <property type="entry name" value="O-antigen_ligase-rel_domated"/>
</dbReference>
<comment type="subcellular location">
    <subcellularLocation>
        <location evidence="1">Membrane</location>
        <topology evidence="1">Multi-pass membrane protein</topology>
    </subcellularLocation>
</comment>
<keyword evidence="2" id="KW-0812">Transmembrane</keyword>
<dbReference type="PANTHER" id="PTHR37422:SF21">
    <property type="entry name" value="EXOQ-LIKE PROTEIN"/>
    <property type="match status" value="1"/>
</dbReference>
<evidence type="ECO:0000313" key="6">
    <source>
        <dbReference type="EMBL" id="OCG73994.1"/>
    </source>
</evidence>
<dbReference type="STRING" id="904291.A7J15_06705"/>
<name>A0A1B9NBT5_9MICO</name>
<protein>
    <submittedName>
        <fullName evidence="6">Lipid A core--O-antigen ligase</fullName>
    </submittedName>
</protein>
<proteinExistence type="predicted"/>
<dbReference type="InterPro" id="IPR051533">
    <property type="entry name" value="WaaL-like"/>
</dbReference>
<dbReference type="AlphaFoldDB" id="A0A1B9NBT5"/>
<feature type="domain" description="O-antigen ligase-related" evidence="5">
    <location>
        <begin position="201"/>
        <end position="343"/>
    </location>
</feature>
<evidence type="ECO:0000256" key="3">
    <source>
        <dbReference type="ARBA" id="ARBA00022989"/>
    </source>
</evidence>